<protein>
    <submittedName>
        <fullName evidence="1">Uncharacterized protein</fullName>
    </submittedName>
</protein>
<gene>
    <name evidence="1" type="ORF">ACM46_16900</name>
</gene>
<dbReference type="RefSeq" id="WP_048507872.1">
    <property type="nucleotide sequence ID" value="NZ_LFND01000006.1"/>
</dbReference>
<comment type="caution">
    <text evidence="1">The sequence shown here is derived from an EMBL/GenBank/DDBJ whole genome shotgun (WGS) entry which is preliminary data.</text>
</comment>
<evidence type="ECO:0000313" key="1">
    <source>
        <dbReference type="EMBL" id="KMQ59937.1"/>
    </source>
</evidence>
<dbReference type="AlphaFoldDB" id="A0A0J7I0W7"/>
<dbReference type="OrthoDB" id="1257453at2"/>
<dbReference type="EMBL" id="LFND01000006">
    <property type="protein sequence ID" value="KMQ59937.1"/>
    <property type="molecule type" value="Genomic_DNA"/>
</dbReference>
<keyword evidence="2" id="KW-1185">Reference proteome</keyword>
<proteinExistence type="predicted"/>
<reference evidence="1 2" key="1">
    <citation type="journal article" date="2013" name="Int. J. Syst. Evol. Microbiol.">
        <title>Chryseobacterium angstadtii sp. nov., isolated from a newt tank.</title>
        <authorList>
            <person name="Kirk K.E."/>
            <person name="Hoffman J.A."/>
            <person name="Smith K.A."/>
            <person name="Strahan B.L."/>
            <person name="Failor K.C."/>
            <person name="Krebs J.E."/>
            <person name="Gale A.N."/>
            <person name="Do T.D."/>
            <person name="Sontag T.C."/>
            <person name="Batties A.M."/>
            <person name="Mistiszyn K."/>
            <person name="Newman J.D."/>
        </authorList>
    </citation>
    <scope>NUCLEOTIDE SEQUENCE [LARGE SCALE GENOMIC DNA]</scope>
    <source>
        <strain evidence="1 2">KM</strain>
    </source>
</reference>
<accession>A0A0J7I0W7</accession>
<sequence length="181" mass="21794">MEFHNRILNKDIGLLFIDDFNLYNWDDLSKIKNIYKSLFFKGSTLFFSFRREEDLTDEKELKKLKTKILDIFNSEGEYIVLRKLDDKRFDSIARIVVNENTYNFLFDLWNYFYSCSIFIPNKDFTFSDYINFYKKNKFEDKGNEKLLSNYFTDFTCIKGLGGDNMIISHRSNYDLSKFISI</sequence>
<name>A0A0J7I0W7_9FLAO</name>
<organism evidence="1 2">
    <name type="scientific">Chryseobacterium angstadtii</name>
    <dbReference type="NCBI Taxonomy" id="558151"/>
    <lineage>
        <taxon>Bacteria</taxon>
        <taxon>Pseudomonadati</taxon>
        <taxon>Bacteroidota</taxon>
        <taxon>Flavobacteriia</taxon>
        <taxon>Flavobacteriales</taxon>
        <taxon>Weeksellaceae</taxon>
        <taxon>Chryseobacterium group</taxon>
        <taxon>Chryseobacterium</taxon>
    </lineage>
</organism>
<dbReference type="Proteomes" id="UP000036261">
    <property type="component" value="Unassembled WGS sequence"/>
</dbReference>
<dbReference type="PATRIC" id="fig|558151.6.peg.3576"/>
<evidence type="ECO:0000313" key="2">
    <source>
        <dbReference type="Proteomes" id="UP000036261"/>
    </source>
</evidence>